<proteinExistence type="predicted"/>
<gene>
    <name evidence="2" type="ORF">LX15_004901</name>
</gene>
<dbReference type="RefSeq" id="WP_308213515.1">
    <property type="nucleotide sequence ID" value="NZ_JAMTCP010000037.1"/>
</dbReference>
<organism evidence="2 3">
    <name type="scientific">Streptoalloteichus tenebrarius (strain ATCC 17920 / DSM 40477 / JCM 4838 / CBS 697.72 / NBRC 16177 / NCIMB 11028 / NRRL B-12390 / A12253. 1 / ISP 5477)</name>
    <name type="common">Streptomyces tenebrarius</name>
    <dbReference type="NCBI Taxonomy" id="1933"/>
    <lineage>
        <taxon>Bacteria</taxon>
        <taxon>Bacillati</taxon>
        <taxon>Actinomycetota</taxon>
        <taxon>Actinomycetes</taxon>
        <taxon>Pseudonocardiales</taxon>
        <taxon>Pseudonocardiaceae</taxon>
        <taxon>Streptoalloteichus</taxon>
    </lineage>
</organism>
<dbReference type="SUPFAM" id="SSF55729">
    <property type="entry name" value="Acyl-CoA N-acyltransferases (Nat)"/>
    <property type="match status" value="1"/>
</dbReference>
<dbReference type="PANTHER" id="PTHR43415:SF3">
    <property type="entry name" value="GNAT-FAMILY ACETYLTRANSFERASE"/>
    <property type="match status" value="1"/>
</dbReference>
<dbReference type="PROSITE" id="PS51186">
    <property type="entry name" value="GNAT"/>
    <property type="match status" value="1"/>
</dbReference>
<protein>
    <submittedName>
        <fullName evidence="2">Protein N-acetyltransferase, RimJ/RimL family</fullName>
    </submittedName>
</protein>
<keyword evidence="3" id="KW-1185">Reference proteome</keyword>
<dbReference type="EMBL" id="JAMTCP010000037">
    <property type="protein sequence ID" value="MCP2261180.1"/>
    <property type="molecule type" value="Genomic_DNA"/>
</dbReference>
<dbReference type="Pfam" id="PF13302">
    <property type="entry name" value="Acetyltransf_3"/>
    <property type="match status" value="1"/>
</dbReference>
<feature type="domain" description="N-acetyltransferase" evidence="1">
    <location>
        <begin position="8"/>
        <end position="163"/>
    </location>
</feature>
<dbReference type="InterPro" id="IPR016181">
    <property type="entry name" value="Acyl_CoA_acyltransferase"/>
</dbReference>
<sequence>MWLRGQRAGLGPYRGDLVADYWRWEQDPGVIVGYGRQTPESLEARTEGYQHQARGTDDQLRFTVYDVTSTPVPVGTSSILIDHHVRTGEFFIMLGDPARRGNGIGTEAIRLTLDYAFHVTNLACVYLSVLAPNTTAIKAYERAGFRRIGERRNSGYWLGQRVNEVLMDAVPDDFPGPSAVKDLLRPAL</sequence>
<dbReference type="Proteomes" id="UP001205311">
    <property type="component" value="Unassembled WGS sequence"/>
</dbReference>
<evidence type="ECO:0000259" key="1">
    <source>
        <dbReference type="PROSITE" id="PS51186"/>
    </source>
</evidence>
<evidence type="ECO:0000313" key="3">
    <source>
        <dbReference type="Proteomes" id="UP001205311"/>
    </source>
</evidence>
<name>A0ABT1I0A6_STRSD</name>
<reference evidence="2 3" key="1">
    <citation type="submission" date="2022-06" db="EMBL/GenBank/DDBJ databases">
        <title>Genomic Encyclopedia of Archaeal and Bacterial Type Strains, Phase II (KMG-II): from individual species to whole genera.</title>
        <authorList>
            <person name="Goeker M."/>
        </authorList>
    </citation>
    <scope>NUCLEOTIDE SEQUENCE [LARGE SCALE GENOMIC DNA]</scope>
    <source>
        <strain evidence="2 3">DSM 40477</strain>
    </source>
</reference>
<evidence type="ECO:0000313" key="2">
    <source>
        <dbReference type="EMBL" id="MCP2261180.1"/>
    </source>
</evidence>
<comment type="caution">
    <text evidence="2">The sequence shown here is derived from an EMBL/GenBank/DDBJ whole genome shotgun (WGS) entry which is preliminary data.</text>
</comment>
<accession>A0ABT1I0A6</accession>
<dbReference type="InterPro" id="IPR000182">
    <property type="entry name" value="GNAT_dom"/>
</dbReference>
<dbReference type="PANTHER" id="PTHR43415">
    <property type="entry name" value="SPERMIDINE N(1)-ACETYLTRANSFERASE"/>
    <property type="match status" value="1"/>
</dbReference>
<dbReference type="Gene3D" id="3.40.630.30">
    <property type="match status" value="1"/>
</dbReference>